<dbReference type="InterPro" id="IPR000905">
    <property type="entry name" value="Gcp-like_dom"/>
</dbReference>
<keyword evidence="3" id="KW-1185">Reference proteome</keyword>
<reference evidence="2 3" key="1">
    <citation type="submission" date="2020-10" db="EMBL/GenBank/DDBJ databases">
        <title>Wide distribution of Phycisphaera-like planctomycetes from WD2101 soil group in peatlands and genome analysis of the first cultivated representative.</title>
        <authorList>
            <person name="Dedysh S.N."/>
            <person name="Beletsky A.V."/>
            <person name="Ivanova A."/>
            <person name="Kulichevskaya I.S."/>
            <person name="Suzina N.E."/>
            <person name="Philippov D.A."/>
            <person name="Rakitin A.L."/>
            <person name="Mardanov A.V."/>
            <person name="Ravin N.V."/>
        </authorList>
    </citation>
    <scope>NUCLEOTIDE SEQUENCE [LARGE SCALE GENOMIC DNA]</scope>
    <source>
        <strain evidence="2 3">M1803</strain>
    </source>
</reference>
<proteinExistence type="predicted"/>
<dbReference type="InterPro" id="IPR043129">
    <property type="entry name" value="ATPase_NBD"/>
</dbReference>
<dbReference type="InterPro" id="IPR022496">
    <property type="entry name" value="T6A_TsaB"/>
</dbReference>
<accession>A0A7M2WXX8</accession>
<name>A0A7M2WXX8_9BACT</name>
<dbReference type="RefSeq" id="WP_206293340.1">
    <property type="nucleotide sequence ID" value="NZ_CP063458.1"/>
</dbReference>
<dbReference type="Proteomes" id="UP000593765">
    <property type="component" value="Chromosome"/>
</dbReference>
<dbReference type="Pfam" id="PF00814">
    <property type="entry name" value="TsaD"/>
    <property type="match status" value="1"/>
</dbReference>
<dbReference type="Gene3D" id="3.30.420.40">
    <property type="match status" value="2"/>
</dbReference>
<dbReference type="KEGG" id="hbs:IPV69_02500"/>
<feature type="domain" description="Gcp-like" evidence="1">
    <location>
        <begin position="35"/>
        <end position="126"/>
    </location>
</feature>
<dbReference type="AlphaFoldDB" id="A0A7M2WXX8"/>
<evidence type="ECO:0000313" key="3">
    <source>
        <dbReference type="Proteomes" id="UP000593765"/>
    </source>
</evidence>
<dbReference type="NCBIfam" id="TIGR03725">
    <property type="entry name" value="T6A_YeaZ"/>
    <property type="match status" value="1"/>
</dbReference>
<dbReference type="SUPFAM" id="SSF53067">
    <property type="entry name" value="Actin-like ATPase domain"/>
    <property type="match status" value="2"/>
</dbReference>
<sequence>MIRGLAIETSGRLGSVALAVDGTSVAEDRFAHGLQHAAEIIPRIDALCKAQGWRPGEIDEIYISTGPGSFTGLRIGVTLAKTLAFATGARIVAVPSARVLAYNAPAEAQNVVIVLDAKRDQIFTARLAKGATGQASPLTGDWNFQEEPRLDALSAALARSPRPVHLVGEGIPFHSKFLPTDDGVILSPEANWTARATVVAMLGYDMARQARFTTPDELLPVYIRKPEAEEKWEAAQAAASEL</sequence>
<dbReference type="GO" id="GO:0002949">
    <property type="term" value="P:tRNA threonylcarbamoyladenosine modification"/>
    <property type="evidence" value="ECO:0007669"/>
    <property type="project" value="InterPro"/>
</dbReference>
<gene>
    <name evidence="2" type="primary">tsaB</name>
    <name evidence="2" type="ORF">IPV69_02500</name>
</gene>
<protein>
    <submittedName>
        <fullName evidence="2">tRNA (Adenosine(37)-N6)-threonylcarbamoyltransferase complex dimerization subunit type 1 TsaB</fullName>
    </submittedName>
</protein>
<dbReference type="CDD" id="cd24032">
    <property type="entry name" value="ASKHA_NBD_TsaB"/>
    <property type="match status" value="1"/>
</dbReference>
<evidence type="ECO:0000313" key="2">
    <source>
        <dbReference type="EMBL" id="QOV90263.1"/>
    </source>
</evidence>
<organism evidence="2 3">
    <name type="scientific">Humisphaera borealis</name>
    <dbReference type="NCBI Taxonomy" id="2807512"/>
    <lineage>
        <taxon>Bacteria</taxon>
        <taxon>Pseudomonadati</taxon>
        <taxon>Planctomycetota</taxon>
        <taxon>Phycisphaerae</taxon>
        <taxon>Tepidisphaerales</taxon>
        <taxon>Tepidisphaeraceae</taxon>
        <taxon>Humisphaera</taxon>
    </lineage>
</organism>
<evidence type="ECO:0000259" key="1">
    <source>
        <dbReference type="Pfam" id="PF00814"/>
    </source>
</evidence>
<dbReference type="EMBL" id="CP063458">
    <property type="protein sequence ID" value="QOV90263.1"/>
    <property type="molecule type" value="Genomic_DNA"/>
</dbReference>